<dbReference type="KEGG" id="cnc:CNE_BB1p05570"/>
<name>F8GXA7_CUPNN</name>
<evidence type="ECO:0000256" key="1">
    <source>
        <dbReference type="ARBA" id="ARBA00006484"/>
    </source>
</evidence>
<dbReference type="EC" id="1.1.1.69" evidence="3"/>
<dbReference type="InterPro" id="IPR036291">
    <property type="entry name" value="NAD(P)-bd_dom_sf"/>
</dbReference>
<sequence>MKIGERQTMTQLSGKKVLVTGALGTIGRAMVSRFAEEGATVIALDRPGIADAQQTLGQLGKDVRYFGCDLNQLSATEASVSRLADDLGGMDVLVNNAALVIMKPFEEFSIEEYEDQVRINSSAAFVLARACSRAMKARQYGKIVNVTSLTLTGRWDGYVPYIASKGALFGLIKGLARELGAHGINVNGISPGAVISDAEFRDRADTREQYHNWILENQSLKRRIEAVDIANLAVFLSSPQSDLITGQNIQIDGGW</sequence>
<dbReference type="EMBL" id="CP002879">
    <property type="protein sequence ID" value="AEI81977.1"/>
    <property type="molecule type" value="Genomic_DNA"/>
</dbReference>
<dbReference type="SUPFAM" id="SSF51735">
    <property type="entry name" value="NAD(P)-binding Rossmann-fold domains"/>
    <property type="match status" value="1"/>
</dbReference>
<dbReference type="InterPro" id="IPR002347">
    <property type="entry name" value="SDR_fam"/>
</dbReference>
<comment type="similarity">
    <text evidence="1">Belongs to the short-chain dehydrogenases/reductases (SDR) family.</text>
</comment>
<dbReference type="PANTHER" id="PTHR43669">
    <property type="entry name" value="5-KETO-D-GLUCONATE 5-REDUCTASE"/>
    <property type="match status" value="1"/>
</dbReference>
<dbReference type="PANTHER" id="PTHR43669:SF8">
    <property type="entry name" value="SHORT-CHAIN TYPE DEHYDROGENASE_REDUCTASE-RELATED"/>
    <property type="match status" value="1"/>
</dbReference>
<proteinExistence type="inferred from homology"/>
<dbReference type="GO" id="GO:0008874">
    <property type="term" value="F:gluconate 5-dehydrogenase activity"/>
    <property type="evidence" value="ECO:0007669"/>
    <property type="project" value="UniProtKB-EC"/>
</dbReference>
<dbReference type="Gene3D" id="3.40.50.720">
    <property type="entry name" value="NAD(P)-binding Rossmann-like Domain"/>
    <property type="match status" value="1"/>
</dbReference>
<dbReference type="PRINTS" id="PR00081">
    <property type="entry name" value="GDHRDH"/>
</dbReference>
<dbReference type="FunFam" id="3.40.50.720:FF:000084">
    <property type="entry name" value="Short-chain dehydrogenase reductase"/>
    <property type="match status" value="1"/>
</dbReference>
<geneLocation type="plasmid" evidence="3 4">
    <name>pBB1</name>
</geneLocation>
<gene>
    <name evidence="3" type="primary">gno2</name>
    <name evidence="3" type="ordered locus">CNE_BB1p05570</name>
</gene>
<keyword evidence="2 3" id="KW-0560">Oxidoreductase</keyword>
<dbReference type="PRINTS" id="PR00080">
    <property type="entry name" value="SDRFAMILY"/>
</dbReference>
<dbReference type="Pfam" id="PF13561">
    <property type="entry name" value="adh_short_C2"/>
    <property type="match status" value="1"/>
</dbReference>
<evidence type="ECO:0000256" key="2">
    <source>
        <dbReference type="ARBA" id="ARBA00023002"/>
    </source>
</evidence>
<dbReference type="Proteomes" id="UP000006798">
    <property type="component" value="Plasmid pBB1"/>
</dbReference>
<accession>F8GXA7</accession>
<dbReference type="HOGENOM" id="CLU_010194_1_0_4"/>
<evidence type="ECO:0000313" key="4">
    <source>
        <dbReference type="Proteomes" id="UP000006798"/>
    </source>
</evidence>
<evidence type="ECO:0000313" key="3">
    <source>
        <dbReference type="EMBL" id="AEI81977.1"/>
    </source>
</evidence>
<reference evidence="3 4" key="1">
    <citation type="journal article" date="2011" name="J. Bacteriol.">
        <title>Complete genome sequence of the type strain Cupriavidus necator N-1.</title>
        <authorList>
            <person name="Poehlein A."/>
            <person name="Kusian B."/>
            <person name="Friedrich B."/>
            <person name="Daniel R."/>
            <person name="Bowien B."/>
        </authorList>
    </citation>
    <scope>NUCLEOTIDE SEQUENCE [LARGE SCALE GENOMIC DNA]</scope>
    <source>
        <strain evidence="4">ATCC 43291 / DSM 13513 / CCUG 52238 / LMG 8453 / N-1</strain>
        <plasmid evidence="3 4">pBB1</plasmid>
    </source>
</reference>
<keyword evidence="3" id="KW-0614">Plasmid</keyword>
<dbReference type="AlphaFoldDB" id="F8GXA7"/>
<organism evidence="3 4">
    <name type="scientific">Cupriavidus necator (strain ATCC 43291 / DSM 13513 / CCUG 52238 / LMG 8453 / N-1)</name>
    <name type="common">Ralstonia eutropha</name>
    <dbReference type="NCBI Taxonomy" id="1042878"/>
    <lineage>
        <taxon>Bacteria</taxon>
        <taxon>Pseudomonadati</taxon>
        <taxon>Pseudomonadota</taxon>
        <taxon>Betaproteobacteria</taxon>
        <taxon>Burkholderiales</taxon>
        <taxon>Burkholderiaceae</taxon>
        <taxon>Cupriavidus</taxon>
    </lineage>
</organism>
<dbReference type="CDD" id="cd05233">
    <property type="entry name" value="SDR_c"/>
    <property type="match status" value="1"/>
</dbReference>
<protein>
    <submittedName>
        <fullName evidence="3">Gluconate 5-dehydrogenase Gno</fullName>
        <ecNumber evidence="3">1.1.1.69</ecNumber>
    </submittedName>
</protein>